<feature type="transmembrane region" description="Helical" evidence="5">
    <location>
        <begin position="384"/>
        <end position="405"/>
    </location>
</feature>
<evidence type="ECO:0000256" key="2">
    <source>
        <dbReference type="ARBA" id="ARBA00022692"/>
    </source>
</evidence>
<feature type="transmembrane region" description="Helical" evidence="5">
    <location>
        <begin position="353"/>
        <end position="378"/>
    </location>
</feature>
<dbReference type="SUPFAM" id="SSF103473">
    <property type="entry name" value="MFS general substrate transporter"/>
    <property type="match status" value="1"/>
</dbReference>
<name>A0A4Q7NF16_9BURK</name>
<dbReference type="InterPro" id="IPR020846">
    <property type="entry name" value="MFS_dom"/>
</dbReference>
<dbReference type="InterPro" id="IPR036259">
    <property type="entry name" value="MFS_trans_sf"/>
</dbReference>
<dbReference type="PROSITE" id="PS50850">
    <property type="entry name" value="MFS"/>
    <property type="match status" value="1"/>
</dbReference>
<dbReference type="Gene3D" id="1.20.1250.20">
    <property type="entry name" value="MFS general substrate transporter like domains"/>
    <property type="match status" value="2"/>
</dbReference>
<feature type="transmembrane region" description="Helical" evidence="5">
    <location>
        <begin position="174"/>
        <end position="195"/>
    </location>
</feature>
<gene>
    <name evidence="7" type="ORF">EV675_4250</name>
</gene>
<feature type="transmembrane region" description="Helical" evidence="5">
    <location>
        <begin position="90"/>
        <end position="107"/>
    </location>
</feature>
<organism evidence="7 8">
    <name type="scientific">Pigmentiphaga kullae</name>
    <dbReference type="NCBI Taxonomy" id="151784"/>
    <lineage>
        <taxon>Bacteria</taxon>
        <taxon>Pseudomonadati</taxon>
        <taxon>Pseudomonadota</taxon>
        <taxon>Betaproteobacteria</taxon>
        <taxon>Burkholderiales</taxon>
        <taxon>Alcaligenaceae</taxon>
        <taxon>Pigmentiphaga</taxon>
    </lineage>
</organism>
<evidence type="ECO:0000313" key="7">
    <source>
        <dbReference type="EMBL" id="RZS81623.1"/>
    </source>
</evidence>
<evidence type="ECO:0000256" key="4">
    <source>
        <dbReference type="ARBA" id="ARBA00023136"/>
    </source>
</evidence>
<keyword evidence="4 5" id="KW-0472">Membrane</keyword>
<dbReference type="AlphaFoldDB" id="A0A4Q7NF16"/>
<evidence type="ECO:0000259" key="6">
    <source>
        <dbReference type="PROSITE" id="PS50850"/>
    </source>
</evidence>
<dbReference type="PANTHER" id="PTHR23508:SF10">
    <property type="entry name" value="CARBOXYLIC ACID TRANSPORTER PROTEIN HOMOLOG"/>
    <property type="match status" value="1"/>
</dbReference>
<feature type="transmembrane region" description="Helical" evidence="5">
    <location>
        <begin position="293"/>
        <end position="312"/>
    </location>
</feature>
<sequence length="422" mass="42535">MDTSSASAAASGDAPRSRLARIGVVAICFLIVLLDGLDTTSIAFVAPALAREWGLPPAAFTPAFVATSVGAVVGYLACGPLAGCWGQRTVGGLSVVLFGLGTLLSAWSPDVPVLAALRFVAAVGLGGALPVAVSVAAGATPARYKETAAMLVAAGLSAGAVIGGVAGVPLMRQYGWHSVFMIGGILPLVLLPFFLKAIPGRSLATLAARPAQGGSVAALFDRRWRLRTWLLWLFAFLIFVDAYALTFWIPTLLAEFGFGPAQAPAATAAFGMGGLLGSLAMMALVAKLGVKRLLAITTLIAIASILVVNQAALAPGQVLAVIGGMGAGLITGCVGQSALAVSYYPPEIRTTGVGWAAAAGRIGSIAGPALGGLMLALNWSPRDIVLTAVVPAAAALAVLAALAWVDRRPDAGHAPARATSIT</sequence>
<feature type="transmembrane region" description="Helical" evidence="5">
    <location>
        <begin position="261"/>
        <end position="286"/>
    </location>
</feature>
<keyword evidence="3 5" id="KW-1133">Transmembrane helix</keyword>
<keyword evidence="2 5" id="KW-0812">Transmembrane</keyword>
<comment type="caution">
    <text evidence="7">The sequence shown here is derived from an EMBL/GenBank/DDBJ whole genome shotgun (WGS) entry which is preliminary data.</text>
</comment>
<feature type="domain" description="Major facilitator superfamily (MFS) profile" evidence="6">
    <location>
        <begin position="24"/>
        <end position="409"/>
    </location>
</feature>
<dbReference type="RefSeq" id="WP_207222010.1">
    <property type="nucleotide sequence ID" value="NZ_SGXC01000002.1"/>
</dbReference>
<evidence type="ECO:0000256" key="1">
    <source>
        <dbReference type="ARBA" id="ARBA00004141"/>
    </source>
</evidence>
<dbReference type="GO" id="GO:0046943">
    <property type="term" value="F:carboxylic acid transmembrane transporter activity"/>
    <property type="evidence" value="ECO:0007669"/>
    <property type="project" value="TreeGrafter"/>
</dbReference>
<feature type="transmembrane region" description="Helical" evidence="5">
    <location>
        <begin position="113"/>
        <end position="136"/>
    </location>
</feature>
<evidence type="ECO:0000256" key="5">
    <source>
        <dbReference type="SAM" id="Phobius"/>
    </source>
</evidence>
<protein>
    <submittedName>
        <fullName evidence="7">AAHS family 4-hydroxybenzoate transporter-like MFS transporter</fullName>
    </submittedName>
</protein>
<dbReference type="InterPro" id="IPR011701">
    <property type="entry name" value="MFS"/>
</dbReference>
<feature type="transmembrane region" description="Helical" evidence="5">
    <location>
        <begin position="229"/>
        <end position="249"/>
    </location>
</feature>
<proteinExistence type="predicted"/>
<reference evidence="7 8" key="1">
    <citation type="submission" date="2019-02" db="EMBL/GenBank/DDBJ databases">
        <title>Genomic Encyclopedia of Type Strains, Phase IV (KMG-IV): sequencing the most valuable type-strain genomes for metagenomic binning, comparative biology and taxonomic classification.</title>
        <authorList>
            <person name="Goeker M."/>
        </authorList>
    </citation>
    <scope>NUCLEOTIDE SEQUENCE [LARGE SCALE GENOMIC DNA]</scope>
    <source>
        <strain evidence="7 8">K24</strain>
    </source>
</reference>
<dbReference type="Pfam" id="PF07690">
    <property type="entry name" value="MFS_1"/>
    <property type="match status" value="1"/>
</dbReference>
<dbReference type="EMBL" id="SGXC01000002">
    <property type="protein sequence ID" value="RZS81623.1"/>
    <property type="molecule type" value="Genomic_DNA"/>
</dbReference>
<feature type="transmembrane region" description="Helical" evidence="5">
    <location>
        <begin position="318"/>
        <end position="341"/>
    </location>
</feature>
<accession>A0A4Q7NF16</accession>
<feature type="transmembrane region" description="Helical" evidence="5">
    <location>
        <begin position="148"/>
        <end position="168"/>
    </location>
</feature>
<dbReference type="GO" id="GO:0005886">
    <property type="term" value="C:plasma membrane"/>
    <property type="evidence" value="ECO:0007669"/>
    <property type="project" value="TreeGrafter"/>
</dbReference>
<feature type="transmembrane region" description="Helical" evidence="5">
    <location>
        <begin position="58"/>
        <end position="78"/>
    </location>
</feature>
<dbReference type="PANTHER" id="PTHR23508">
    <property type="entry name" value="CARBOXYLIC ACID TRANSPORTER PROTEIN HOMOLOG"/>
    <property type="match status" value="1"/>
</dbReference>
<feature type="transmembrane region" description="Helical" evidence="5">
    <location>
        <begin position="22"/>
        <end position="46"/>
    </location>
</feature>
<comment type="subcellular location">
    <subcellularLocation>
        <location evidence="1">Membrane</location>
        <topology evidence="1">Multi-pass membrane protein</topology>
    </subcellularLocation>
</comment>
<keyword evidence="8" id="KW-1185">Reference proteome</keyword>
<evidence type="ECO:0000313" key="8">
    <source>
        <dbReference type="Proteomes" id="UP000292445"/>
    </source>
</evidence>
<dbReference type="Proteomes" id="UP000292445">
    <property type="component" value="Unassembled WGS sequence"/>
</dbReference>
<evidence type="ECO:0000256" key="3">
    <source>
        <dbReference type="ARBA" id="ARBA00022989"/>
    </source>
</evidence>